<dbReference type="OrthoDB" id="9792284at2"/>
<evidence type="ECO:0000256" key="1">
    <source>
        <dbReference type="ARBA" id="ARBA00008542"/>
    </source>
</evidence>
<dbReference type="EMBL" id="CP038436">
    <property type="protein sequence ID" value="QBX54989.1"/>
    <property type="molecule type" value="Genomic_DNA"/>
</dbReference>
<dbReference type="NCBIfam" id="TIGR01382">
    <property type="entry name" value="PfpI"/>
    <property type="match status" value="1"/>
</dbReference>
<feature type="domain" description="DJ-1/PfpI" evidence="2">
    <location>
        <begin position="43"/>
        <end position="208"/>
    </location>
</feature>
<reference evidence="3 4" key="1">
    <citation type="submission" date="2019-03" db="EMBL/GenBank/DDBJ databases">
        <title>Three New Species of Nocardioides, Nocardioides euryhalodurans sp. nov., Nocardioides seonyuensis sp. nov. and Nocardioides eburneoflavus sp. nov. Iolated from Soil.</title>
        <authorList>
            <person name="Roh S.G."/>
            <person name="Lee C."/>
            <person name="Kim M.-K."/>
            <person name="Kim S.B."/>
        </authorList>
    </citation>
    <scope>NUCLEOTIDE SEQUENCE [LARGE SCALE GENOMIC DNA]</scope>
    <source>
        <strain evidence="3 4">MMS17-SY207-3</strain>
    </source>
</reference>
<dbReference type="Gene3D" id="3.40.50.880">
    <property type="match status" value="1"/>
</dbReference>
<dbReference type="PANTHER" id="PTHR42733">
    <property type="entry name" value="DJ-1 PROTEIN"/>
    <property type="match status" value="1"/>
</dbReference>
<keyword evidence="3" id="KW-0315">Glutamine amidotransferase</keyword>
<dbReference type="AlphaFoldDB" id="A0A4P7ICZ3"/>
<evidence type="ECO:0000313" key="3">
    <source>
        <dbReference type="EMBL" id="QBX54989.1"/>
    </source>
</evidence>
<sequence length="216" mass="23295">MEKRYPFGPEPCAECACAGWVRHTGARQSAHRRRVAVTENKYVAFLVAAEGIEQAELTEPWEAVEKAGWTPVLLSPASGEVQAYNHLDPADTFQVDRAVADAQPQDYAALVLPGGVANGDQLRTDSGAVAFTRSFLDSGKPVAAICHAIWTLVEADAVRGRELTSWPSLQTDVRNAGGEWVDREVVVDGNLVTSRKPDDLPAFNDALLGLLGQDAQ</sequence>
<name>A0A4P7ICZ3_9ACTN</name>
<dbReference type="Pfam" id="PF01965">
    <property type="entry name" value="DJ-1_PfpI"/>
    <property type="match status" value="1"/>
</dbReference>
<dbReference type="GO" id="GO:0016740">
    <property type="term" value="F:transferase activity"/>
    <property type="evidence" value="ECO:0007669"/>
    <property type="project" value="UniProtKB-KW"/>
</dbReference>
<dbReference type="PANTHER" id="PTHR42733:SF12">
    <property type="entry name" value="PROTEINASE"/>
    <property type="match status" value="1"/>
</dbReference>
<comment type="similarity">
    <text evidence="1">Belongs to the peptidase C56 family.</text>
</comment>
<protein>
    <submittedName>
        <fullName evidence="3">Type 1 glutamine amidotransferase</fullName>
    </submittedName>
</protein>
<gene>
    <name evidence="3" type="ORF">EXE58_05655</name>
</gene>
<evidence type="ECO:0000259" key="2">
    <source>
        <dbReference type="Pfam" id="PF01965"/>
    </source>
</evidence>
<dbReference type="SUPFAM" id="SSF52317">
    <property type="entry name" value="Class I glutamine amidotransferase-like"/>
    <property type="match status" value="1"/>
</dbReference>
<dbReference type="CDD" id="cd03134">
    <property type="entry name" value="GATase1_PfpI_like"/>
    <property type="match status" value="1"/>
</dbReference>
<evidence type="ECO:0000313" key="4">
    <source>
        <dbReference type="Proteomes" id="UP000294853"/>
    </source>
</evidence>
<dbReference type="InterPro" id="IPR029062">
    <property type="entry name" value="Class_I_gatase-like"/>
</dbReference>
<keyword evidence="4" id="KW-1185">Reference proteome</keyword>
<keyword evidence="3" id="KW-0808">Transferase</keyword>
<dbReference type="InterPro" id="IPR006286">
    <property type="entry name" value="C56_PfpI-like"/>
</dbReference>
<dbReference type="KEGG" id="nsn:EXE58_05655"/>
<dbReference type="InterPro" id="IPR002818">
    <property type="entry name" value="DJ-1/PfpI"/>
</dbReference>
<dbReference type="Proteomes" id="UP000294853">
    <property type="component" value="Chromosome"/>
</dbReference>
<dbReference type="PROSITE" id="PS51276">
    <property type="entry name" value="PEPTIDASE_C56_PFPI"/>
    <property type="match status" value="1"/>
</dbReference>
<organism evidence="3 4">
    <name type="scientific">Nocardioides seonyuensis</name>
    <dbReference type="NCBI Taxonomy" id="2518371"/>
    <lineage>
        <taxon>Bacteria</taxon>
        <taxon>Bacillati</taxon>
        <taxon>Actinomycetota</taxon>
        <taxon>Actinomycetes</taxon>
        <taxon>Propionibacteriales</taxon>
        <taxon>Nocardioidaceae</taxon>
        <taxon>Nocardioides</taxon>
    </lineage>
</organism>
<proteinExistence type="inferred from homology"/>
<accession>A0A4P7ICZ3</accession>